<dbReference type="AlphaFoldDB" id="A0A1H9G2P8"/>
<dbReference type="RefSeq" id="WP_074643344.1">
    <property type="nucleotide sequence ID" value="NZ_FOFU01000004.1"/>
</dbReference>
<accession>A0A1H9G2P8</accession>
<sequence>MNKAYYIDSTDLELIVESEKDDKITYAEKLSLENAIKNLKNQINKTSLEDGNARVDAESIWDDWFSSINADVFISHSSKDGKLAIQFANWLYKNFKLKSFVDSQFWLRIDNLQREFDEKTKFVKTEYDPYGISYKKTYYDYNKRNESTAHVHALVTYALTKMINKTPVFIFIKSNSSISFEESIEKLTSPWIFHELAIVDLINSQKLKKLEEQSTENDKSNISVTYPMLGNCLKQINYKNLKDLQSEKNIKNPFAELDSLIENNQSVINELYKILI</sequence>
<proteinExistence type="predicted"/>
<organism evidence="1 2">
    <name type="scientific">Treponema bryantii</name>
    <dbReference type="NCBI Taxonomy" id="163"/>
    <lineage>
        <taxon>Bacteria</taxon>
        <taxon>Pseudomonadati</taxon>
        <taxon>Spirochaetota</taxon>
        <taxon>Spirochaetia</taxon>
        <taxon>Spirochaetales</taxon>
        <taxon>Treponemataceae</taxon>
        <taxon>Treponema</taxon>
    </lineage>
</organism>
<evidence type="ECO:0000313" key="2">
    <source>
        <dbReference type="Proteomes" id="UP000182360"/>
    </source>
</evidence>
<evidence type="ECO:0008006" key="3">
    <source>
        <dbReference type="Google" id="ProtNLM"/>
    </source>
</evidence>
<reference evidence="1 2" key="1">
    <citation type="submission" date="2016-10" db="EMBL/GenBank/DDBJ databases">
        <authorList>
            <person name="de Groot N.N."/>
        </authorList>
    </citation>
    <scope>NUCLEOTIDE SEQUENCE [LARGE SCALE GENOMIC DNA]</scope>
    <source>
        <strain evidence="1 2">B25</strain>
    </source>
</reference>
<keyword evidence="2" id="KW-1185">Reference proteome</keyword>
<gene>
    <name evidence="1" type="ORF">SAMN04487977_104262</name>
</gene>
<dbReference type="EMBL" id="FOFU01000004">
    <property type="protein sequence ID" value="SEQ44445.1"/>
    <property type="molecule type" value="Genomic_DNA"/>
</dbReference>
<name>A0A1H9G2P8_9SPIR</name>
<protein>
    <recommendedName>
        <fullName evidence="3">TIR domain-containing protein</fullName>
    </recommendedName>
</protein>
<evidence type="ECO:0000313" key="1">
    <source>
        <dbReference type="EMBL" id="SEQ44445.1"/>
    </source>
</evidence>
<dbReference type="Proteomes" id="UP000182360">
    <property type="component" value="Unassembled WGS sequence"/>
</dbReference>
<dbReference type="OrthoDB" id="6971689at2"/>